<evidence type="ECO:0000313" key="5">
    <source>
        <dbReference type="Proteomes" id="UP000568888"/>
    </source>
</evidence>
<evidence type="ECO:0000256" key="1">
    <source>
        <dbReference type="ARBA" id="ARBA00022481"/>
    </source>
</evidence>
<accession>A0A6V8MYH9</accession>
<dbReference type="Gene3D" id="3.30.700.10">
    <property type="entry name" value="Glycoprotein, Type 4 Pilin"/>
    <property type="match status" value="1"/>
</dbReference>
<keyword evidence="3" id="KW-0472">Membrane</keyword>
<sequence>MNLMLKRILKSQRGFTLIELMIVVTIIGILAAISAPNYQWGIIRAREAVLREDLYTMRSTIDQYYADQGKYPETLQELVDNKNRYLREIPKDPFTKSKDTWVVTAPPATETPTEGGSSGVYDVHSGSTLVGSDGKPYNEW</sequence>
<keyword evidence="1" id="KW-0488">Methylation</keyword>
<dbReference type="PANTHER" id="PTHR30093">
    <property type="entry name" value="GENERAL SECRETION PATHWAY PROTEIN G"/>
    <property type="match status" value="1"/>
</dbReference>
<dbReference type="InterPro" id="IPR000983">
    <property type="entry name" value="Bac_GSPG_pilin"/>
</dbReference>
<dbReference type="InterPro" id="IPR012902">
    <property type="entry name" value="N_methyl_site"/>
</dbReference>
<comment type="caution">
    <text evidence="4">The sequence shown here is derived from an EMBL/GenBank/DDBJ whole genome shotgun (WGS) entry which is preliminary data.</text>
</comment>
<dbReference type="NCBIfam" id="TIGR02532">
    <property type="entry name" value="IV_pilin_GFxxxE"/>
    <property type="match status" value="1"/>
</dbReference>
<evidence type="ECO:0000256" key="2">
    <source>
        <dbReference type="SAM" id="MobiDB-lite"/>
    </source>
</evidence>
<dbReference type="EMBL" id="BLXY01000007">
    <property type="protein sequence ID" value="GFO65182.1"/>
    <property type="molecule type" value="Genomic_DNA"/>
</dbReference>
<gene>
    <name evidence="4" type="primary">oxpG</name>
    <name evidence="4" type="ORF">GMPD_31010</name>
</gene>
<dbReference type="Proteomes" id="UP000568888">
    <property type="component" value="Unassembled WGS sequence"/>
</dbReference>
<evidence type="ECO:0000256" key="3">
    <source>
        <dbReference type="SAM" id="Phobius"/>
    </source>
</evidence>
<proteinExistence type="predicted"/>
<protein>
    <submittedName>
        <fullName evidence="4">Type II secretion system pseudopilin OxpG</fullName>
    </submittedName>
</protein>
<dbReference type="Pfam" id="PF07963">
    <property type="entry name" value="N_methyl"/>
    <property type="match status" value="1"/>
</dbReference>
<dbReference type="AlphaFoldDB" id="A0A6V8MYH9"/>
<dbReference type="SUPFAM" id="SSF54523">
    <property type="entry name" value="Pili subunits"/>
    <property type="match status" value="1"/>
</dbReference>
<feature type="compositionally biased region" description="Low complexity" evidence="2">
    <location>
        <begin position="104"/>
        <end position="114"/>
    </location>
</feature>
<dbReference type="GO" id="GO:0015628">
    <property type="term" value="P:protein secretion by the type II secretion system"/>
    <property type="evidence" value="ECO:0007669"/>
    <property type="project" value="InterPro"/>
</dbReference>
<reference evidence="5" key="1">
    <citation type="submission" date="2020-06" db="EMBL/GenBank/DDBJ databases">
        <title>Draft genomic sequecing of Geomonas sp. Red736.</title>
        <authorList>
            <person name="Itoh H."/>
            <person name="Xu Z.X."/>
            <person name="Ushijima N."/>
            <person name="Masuda Y."/>
            <person name="Shiratori Y."/>
            <person name="Senoo K."/>
        </authorList>
    </citation>
    <scope>NUCLEOTIDE SEQUENCE [LARGE SCALE GENOMIC DNA]</scope>
    <source>
        <strain evidence="5">Red736</strain>
    </source>
</reference>
<evidence type="ECO:0000313" key="4">
    <source>
        <dbReference type="EMBL" id="GFO65182.1"/>
    </source>
</evidence>
<keyword evidence="3" id="KW-1133">Transmembrane helix</keyword>
<dbReference type="PRINTS" id="PR00813">
    <property type="entry name" value="BCTERIALGSPG"/>
</dbReference>
<dbReference type="PROSITE" id="PS00409">
    <property type="entry name" value="PROKAR_NTER_METHYL"/>
    <property type="match status" value="1"/>
</dbReference>
<dbReference type="PANTHER" id="PTHR30093:SF47">
    <property type="entry name" value="TYPE IV PILUS NON-CORE MINOR PILIN PILE"/>
    <property type="match status" value="1"/>
</dbReference>
<keyword evidence="3" id="KW-0812">Transmembrane</keyword>
<dbReference type="InterPro" id="IPR045584">
    <property type="entry name" value="Pilin-like"/>
</dbReference>
<dbReference type="GO" id="GO:0015627">
    <property type="term" value="C:type II protein secretion system complex"/>
    <property type="evidence" value="ECO:0007669"/>
    <property type="project" value="InterPro"/>
</dbReference>
<feature type="transmembrane region" description="Helical" evidence="3">
    <location>
        <begin position="20"/>
        <end position="40"/>
    </location>
</feature>
<name>A0A6V8MYH9_9BACT</name>
<feature type="region of interest" description="Disordered" evidence="2">
    <location>
        <begin position="100"/>
        <end position="127"/>
    </location>
</feature>
<organism evidence="4 5">
    <name type="scientific">Geomonas paludis</name>
    <dbReference type="NCBI Taxonomy" id="2740185"/>
    <lineage>
        <taxon>Bacteria</taxon>
        <taxon>Pseudomonadati</taxon>
        <taxon>Thermodesulfobacteriota</taxon>
        <taxon>Desulfuromonadia</taxon>
        <taxon>Geobacterales</taxon>
        <taxon>Geobacteraceae</taxon>
        <taxon>Geomonas</taxon>
    </lineage>
</organism>